<gene>
    <name evidence="1" type="ORF">AOQ72_34645</name>
</gene>
<dbReference type="RefSeq" id="WP_057029649.1">
    <property type="nucleotide sequence ID" value="NZ_JBGCBC010000001.1"/>
</dbReference>
<evidence type="ECO:0008006" key="3">
    <source>
        <dbReference type="Google" id="ProtNLM"/>
    </source>
</evidence>
<organism evidence="1 2">
    <name type="scientific">Bradyrhizobium yuanmingense</name>
    <dbReference type="NCBI Taxonomy" id="108015"/>
    <lineage>
        <taxon>Bacteria</taxon>
        <taxon>Pseudomonadati</taxon>
        <taxon>Pseudomonadota</taxon>
        <taxon>Alphaproteobacteria</taxon>
        <taxon>Hyphomicrobiales</taxon>
        <taxon>Nitrobacteraceae</taxon>
        <taxon>Bradyrhizobium</taxon>
    </lineage>
</organism>
<proteinExistence type="predicted"/>
<dbReference type="Proteomes" id="UP000051380">
    <property type="component" value="Unassembled WGS sequence"/>
</dbReference>
<dbReference type="SUPFAM" id="SSF54909">
    <property type="entry name" value="Dimeric alpha+beta barrel"/>
    <property type="match status" value="1"/>
</dbReference>
<evidence type="ECO:0000313" key="2">
    <source>
        <dbReference type="Proteomes" id="UP000051380"/>
    </source>
</evidence>
<dbReference type="OrthoDB" id="8909581at2"/>
<evidence type="ECO:0000313" key="1">
    <source>
        <dbReference type="EMBL" id="KRP90902.1"/>
    </source>
</evidence>
<dbReference type="PANTHER" id="PTHR40257">
    <property type="match status" value="1"/>
</dbReference>
<dbReference type="InterPro" id="IPR011008">
    <property type="entry name" value="Dimeric_a/b-barrel"/>
</dbReference>
<comment type="caution">
    <text evidence="1">The sequence shown here is derived from an EMBL/GenBank/DDBJ whole genome shotgun (WGS) entry which is preliminary data.</text>
</comment>
<dbReference type="STRING" id="108015.GA0061099_1008234"/>
<dbReference type="PANTHER" id="PTHR40257:SF1">
    <property type="entry name" value="DUF1330 DOMAIN-CONTAINING PROTEIN"/>
    <property type="match status" value="1"/>
</dbReference>
<sequence>MFVDIDNASLAMAGSSLPGDQPIFMINLLRYRNEALYRDKSELPACSGREAYFTRYVPAFRKIATPQGVRPTWLGSVGALLVAAQGEAWHDAAIVRYPDFATFRAIVLSSDYRREAEPHRLAALADWRLIATTEVQVPADLQPRA</sequence>
<reference evidence="1 2" key="1">
    <citation type="submission" date="2015-09" db="EMBL/GenBank/DDBJ databases">
        <title>Draft Genome Sequence of the Strain BR 3267 (Bradyrhizobium yuanmingense) recommended as inoculant for cowpea in Brazil.</title>
        <authorList>
            <person name="Simoes-Araujo J.L."/>
            <person name="Zilli J.E."/>
        </authorList>
    </citation>
    <scope>NUCLEOTIDE SEQUENCE [LARGE SCALE GENOMIC DNA]</scope>
    <source>
        <strain evidence="1 2">BR3267</strain>
    </source>
</reference>
<dbReference type="AlphaFoldDB" id="A0A0R3BZN9"/>
<dbReference type="EMBL" id="LJYF01000034">
    <property type="protein sequence ID" value="KRP90902.1"/>
    <property type="molecule type" value="Genomic_DNA"/>
</dbReference>
<dbReference type="Gene3D" id="3.30.70.100">
    <property type="match status" value="1"/>
</dbReference>
<protein>
    <recommendedName>
        <fullName evidence="3">DUF1330 domain-containing protein</fullName>
    </recommendedName>
</protein>
<accession>A0A0R3BZN9</accession>
<name>A0A0R3BZN9_9BRAD</name>